<name>A0A8S4D333_PLUXY</name>
<evidence type="ECO:0000313" key="2">
    <source>
        <dbReference type="Proteomes" id="UP000653454"/>
    </source>
</evidence>
<reference evidence="1" key="1">
    <citation type="submission" date="2020-11" db="EMBL/GenBank/DDBJ databases">
        <authorList>
            <person name="Whiteford S."/>
        </authorList>
    </citation>
    <scope>NUCLEOTIDE SEQUENCE</scope>
</reference>
<keyword evidence="2" id="KW-1185">Reference proteome</keyword>
<dbReference type="EMBL" id="CAJHNJ030000002">
    <property type="protein sequence ID" value="CAG9090514.1"/>
    <property type="molecule type" value="Genomic_DNA"/>
</dbReference>
<sequence length="131" mass="13910">MDDDTWISINYEYKHGRGFDSGSRHSIVAAGGRRAPELVIPILDAGQADSSRRGGRETIKKSALSEGLLSSFSLYSTLGKLTAPGAADDIACIHGVRAAATVSLLVAHKFLAVGIMPYTNRLKMAEVCDSS</sequence>
<dbReference type="AlphaFoldDB" id="A0A8S4D333"/>
<proteinExistence type="predicted"/>
<evidence type="ECO:0000313" key="1">
    <source>
        <dbReference type="EMBL" id="CAG9090514.1"/>
    </source>
</evidence>
<dbReference type="Proteomes" id="UP000653454">
    <property type="component" value="Unassembled WGS sequence"/>
</dbReference>
<gene>
    <name evidence="1" type="ORF">PLXY2_LOCUS1009</name>
</gene>
<accession>A0A8S4D333</accession>
<protein>
    <submittedName>
        <fullName evidence="1">(diamondback moth) hypothetical protein</fullName>
    </submittedName>
</protein>
<organism evidence="1 2">
    <name type="scientific">Plutella xylostella</name>
    <name type="common">Diamondback moth</name>
    <name type="synonym">Plutella maculipennis</name>
    <dbReference type="NCBI Taxonomy" id="51655"/>
    <lineage>
        <taxon>Eukaryota</taxon>
        <taxon>Metazoa</taxon>
        <taxon>Ecdysozoa</taxon>
        <taxon>Arthropoda</taxon>
        <taxon>Hexapoda</taxon>
        <taxon>Insecta</taxon>
        <taxon>Pterygota</taxon>
        <taxon>Neoptera</taxon>
        <taxon>Endopterygota</taxon>
        <taxon>Lepidoptera</taxon>
        <taxon>Glossata</taxon>
        <taxon>Ditrysia</taxon>
        <taxon>Yponomeutoidea</taxon>
        <taxon>Plutellidae</taxon>
        <taxon>Plutella</taxon>
    </lineage>
</organism>
<comment type="caution">
    <text evidence="1">The sequence shown here is derived from an EMBL/GenBank/DDBJ whole genome shotgun (WGS) entry which is preliminary data.</text>
</comment>